<dbReference type="RefSeq" id="XP_019083126.1">
    <property type="nucleotide sequence ID" value="XM_019227581.1"/>
</dbReference>
<feature type="signal peptide" evidence="1">
    <location>
        <begin position="1"/>
        <end position="21"/>
    </location>
</feature>
<sequence length="89" mass="10056">MSSMIKITMVMMALVLMGVRAKAVTPCQETECKFDCGNIHQMAWANGMYWNPKMCYFGCSGRCGRDMNCRQRCKTCCHWRSPGASSTLI</sequence>
<feature type="chain" id="PRO_5046926603" evidence="1">
    <location>
        <begin position="22"/>
        <end position="89"/>
    </location>
</feature>
<evidence type="ECO:0000313" key="2">
    <source>
        <dbReference type="Proteomes" id="UP000694864"/>
    </source>
</evidence>
<evidence type="ECO:0000313" key="3">
    <source>
        <dbReference type="RefSeq" id="XP_019083126.1"/>
    </source>
</evidence>
<proteinExistence type="predicted"/>
<organism evidence="2 3">
    <name type="scientific">Camelina sativa</name>
    <name type="common">False flax</name>
    <name type="synonym">Myagrum sativum</name>
    <dbReference type="NCBI Taxonomy" id="90675"/>
    <lineage>
        <taxon>Eukaryota</taxon>
        <taxon>Viridiplantae</taxon>
        <taxon>Streptophyta</taxon>
        <taxon>Embryophyta</taxon>
        <taxon>Tracheophyta</taxon>
        <taxon>Spermatophyta</taxon>
        <taxon>Magnoliopsida</taxon>
        <taxon>eudicotyledons</taxon>
        <taxon>Gunneridae</taxon>
        <taxon>Pentapetalae</taxon>
        <taxon>rosids</taxon>
        <taxon>malvids</taxon>
        <taxon>Brassicales</taxon>
        <taxon>Brassicaceae</taxon>
        <taxon>Camelineae</taxon>
        <taxon>Camelina</taxon>
    </lineage>
</organism>
<keyword evidence="1" id="KW-0732">Signal</keyword>
<gene>
    <name evidence="3" type="primary">LOC109125614</name>
</gene>
<dbReference type="GeneID" id="109125614"/>
<name>A0ABM1Q8N8_CAMSA</name>
<evidence type="ECO:0000256" key="1">
    <source>
        <dbReference type="SAM" id="SignalP"/>
    </source>
</evidence>
<dbReference type="Proteomes" id="UP000694864">
    <property type="component" value="Chromosome 7"/>
</dbReference>
<protein>
    <submittedName>
        <fullName evidence="3">Uncharacterized protein LOC109125614</fullName>
    </submittedName>
</protein>
<accession>A0ABM1Q8N8</accession>
<keyword evidence="2" id="KW-1185">Reference proteome</keyword>
<reference evidence="2" key="1">
    <citation type="journal article" date="2014" name="Nat. Commun.">
        <title>The emerging biofuel crop Camelina sativa retains a highly undifferentiated hexaploid genome structure.</title>
        <authorList>
            <person name="Kagale S."/>
            <person name="Koh C."/>
            <person name="Nixon J."/>
            <person name="Bollina V."/>
            <person name="Clarke W.E."/>
            <person name="Tuteja R."/>
            <person name="Spillane C."/>
            <person name="Robinson S.J."/>
            <person name="Links M.G."/>
            <person name="Clarke C."/>
            <person name="Higgins E.E."/>
            <person name="Huebert T."/>
            <person name="Sharpe A.G."/>
            <person name="Parkin I.A."/>
        </authorList>
    </citation>
    <scope>NUCLEOTIDE SEQUENCE [LARGE SCALE GENOMIC DNA]</scope>
    <source>
        <strain evidence="2">cv. DH55</strain>
    </source>
</reference>
<reference evidence="3" key="2">
    <citation type="submission" date="2025-08" db="UniProtKB">
        <authorList>
            <consortium name="RefSeq"/>
        </authorList>
    </citation>
    <scope>IDENTIFICATION</scope>
    <source>
        <tissue evidence="3">Leaf</tissue>
    </source>
</reference>